<keyword evidence="4 8" id="KW-0479">Metal-binding</keyword>
<evidence type="ECO:0000313" key="11">
    <source>
        <dbReference type="EMBL" id="QAZ67104.1"/>
    </source>
</evidence>
<dbReference type="RefSeq" id="WP_129351350.1">
    <property type="nucleotide sequence ID" value="NZ_CP026538.1"/>
</dbReference>
<evidence type="ECO:0000256" key="6">
    <source>
        <dbReference type="ARBA" id="ARBA00023239"/>
    </source>
</evidence>
<evidence type="ECO:0000256" key="4">
    <source>
        <dbReference type="ARBA" id="ARBA00022723"/>
    </source>
</evidence>
<evidence type="ECO:0000256" key="3">
    <source>
        <dbReference type="ARBA" id="ARBA00018141"/>
    </source>
</evidence>
<sequence>MPPIYTIAVAGDFSAAHRLPGHPGPCAAMHGHNFQVTAEICAESLINGMVADFLDVRTAMDAIFADLDHACLNDVPTLDPPTAEVLAGYILAKLKERLDDGRVRVTAVTVVESRGLAATCREA</sequence>
<keyword evidence="12" id="KW-1185">Reference proteome</keyword>
<dbReference type="GO" id="GO:0008616">
    <property type="term" value="P:tRNA queuosine(34) biosynthetic process"/>
    <property type="evidence" value="ECO:0007669"/>
    <property type="project" value="UniProtKB-KW"/>
</dbReference>
<dbReference type="PANTHER" id="PTHR12589">
    <property type="entry name" value="PYRUVOYL TETRAHYDROBIOPTERIN SYNTHASE"/>
    <property type="match status" value="1"/>
</dbReference>
<dbReference type="KEGG" id="dcb:C3Y92_07625"/>
<feature type="binding site" evidence="10">
    <location>
        <position position="17"/>
    </location>
    <ligand>
        <name>Zn(2+)</name>
        <dbReference type="ChEBI" id="CHEBI:29105"/>
    </ligand>
</feature>
<dbReference type="AlphaFoldDB" id="A0A4P6HKR0"/>
<protein>
    <recommendedName>
        <fullName evidence="3 8">6-carboxy-5,6,7,8-tetrahydropterin synthase</fullName>
        <ecNumber evidence="8">4.-.-.-</ecNumber>
    </recommendedName>
</protein>
<proteinExistence type="inferred from homology"/>
<dbReference type="GO" id="GO:0070497">
    <property type="term" value="F:6-carboxytetrahydropterin synthase activity"/>
    <property type="evidence" value="ECO:0007669"/>
    <property type="project" value="UniProtKB-EC"/>
</dbReference>
<dbReference type="Proteomes" id="UP000293296">
    <property type="component" value="Chromosome"/>
</dbReference>
<evidence type="ECO:0000313" key="12">
    <source>
        <dbReference type="Proteomes" id="UP000293296"/>
    </source>
</evidence>
<evidence type="ECO:0000256" key="7">
    <source>
        <dbReference type="ARBA" id="ARBA00048807"/>
    </source>
</evidence>
<dbReference type="InterPro" id="IPR007115">
    <property type="entry name" value="6-PTP_synth/QueD"/>
</dbReference>
<gene>
    <name evidence="11" type="ORF">C3Y92_07625</name>
</gene>
<dbReference type="PANTHER" id="PTHR12589:SF7">
    <property type="entry name" value="6-PYRUVOYL TETRAHYDROBIOPTERIN SYNTHASE"/>
    <property type="match status" value="1"/>
</dbReference>
<keyword evidence="5 8" id="KW-0862">Zinc</keyword>
<dbReference type="PIRSF" id="PIRSF006113">
    <property type="entry name" value="PTP_synth"/>
    <property type="match status" value="1"/>
</dbReference>
<evidence type="ECO:0000256" key="9">
    <source>
        <dbReference type="PIRSR" id="PIRSR006113-1"/>
    </source>
</evidence>
<feature type="active site" description="Proton acceptor" evidence="9">
    <location>
        <position position="26"/>
    </location>
</feature>
<dbReference type="Gene3D" id="3.30.479.10">
    <property type="entry name" value="6-pyruvoyl tetrahydropterin synthase/QueD"/>
    <property type="match status" value="1"/>
</dbReference>
<evidence type="ECO:0000256" key="8">
    <source>
        <dbReference type="PIRNR" id="PIRNR006113"/>
    </source>
</evidence>
<comment type="pathway">
    <text evidence="1 8">Purine metabolism; 7-cyano-7-deazaguanine biosynthesis.</text>
</comment>
<dbReference type="OrthoDB" id="9804698at2"/>
<comment type="similarity">
    <text evidence="2 8">Belongs to the PTPS family. QueD subfamily.</text>
</comment>
<dbReference type="InterPro" id="IPR038418">
    <property type="entry name" value="6-PTP_synth/QueD_sf"/>
</dbReference>
<dbReference type="EC" id="4.-.-.-" evidence="8"/>
<evidence type="ECO:0000256" key="2">
    <source>
        <dbReference type="ARBA" id="ARBA00008900"/>
    </source>
</evidence>
<dbReference type="UniPathway" id="UPA00391"/>
<feature type="binding site" evidence="10">
    <location>
        <position position="30"/>
    </location>
    <ligand>
        <name>Zn(2+)</name>
        <dbReference type="ChEBI" id="CHEBI:29105"/>
    </ligand>
</feature>
<evidence type="ECO:0000256" key="10">
    <source>
        <dbReference type="PIRSR" id="PIRSR006113-2"/>
    </source>
</evidence>
<keyword evidence="8" id="KW-0671">Queuosine biosynthesis</keyword>
<feature type="binding site" evidence="10">
    <location>
        <position position="32"/>
    </location>
    <ligand>
        <name>Zn(2+)</name>
        <dbReference type="ChEBI" id="CHEBI:29105"/>
    </ligand>
</feature>
<dbReference type="Pfam" id="PF01242">
    <property type="entry name" value="PTPS"/>
    <property type="match status" value="1"/>
</dbReference>
<reference evidence="11 12" key="1">
    <citation type="submission" date="2018-02" db="EMBL/GenBank/DDBJ databases">
        <title>Genome sequence of Desulfovibrio carbinolicus DSM 3852.</title>
        <authorList>
            <person name="Wilbanks E."/>
            <person name="Skennerton C.T."/>
            <person name="Orphan V.J."/>
        </authorList>
    </citation>
    <scope>NUCLEOTIDE SEQUENCE [LARGE SCALE GENOMIC DNA]</scope>
    <source>
        <strain evidence="11 12">DSM 3852</strain>
    </source>
</reference>
<accession>A0A4P6HKR0</accession>
<evidence type="ECO:0000256" key="1">
    <source>
        <dbReference type="ARBA" id="ARBA00005061"/>
    </source>
</evidence>
<dbReference type="EMBL" id="CP026538">
    <property type="protein sequence ID" value="QAZ67104.1"/>
    <property type="molecule type" value="Genomic_DNA"/>
</dbReference>
<dbReference type="SUPFAM" id="SSF55620">
    <property type="entry name" value="Tetrahydrobiopterin biosynthesis enzymes-like"/>
    <property type="match status" value="1"/>
</dbReference>
<feature type="active site" description="Charge relay system" evidence="9">
    <location>
        <position position="69"/>
    </location>
</feature>
<dbReference type="GO" id="GO:0046872">
    <property type="term" value="F:metal ion binding"/>
    <property type="evidence" value="ECO:0007669"/>
    <property type="project" value="UniProtKB-KW"/>
</dbReference>
<comment type="catalytic activity">
    <reaction evidence="7 8">
        <text>7,8-dihydroneopterin 3'-triphosphate + H2O = 6-carboxy-5,6,7,8-tetrahydropterin + triphosphate + acetaldehyde + 2 H(+)</text>
        <dbReference type="Rhea" id="RHEA:27966"/>
        <dbReference type="ChEBI" id="CHEBI:15343"/>
        <dbReference type="ChEBI" id="CHEBI:15377"/>
        <dbReference type="ChEBI" id="CHEBI:15378"/>
        <dbReference type="ChEBI" id="CHEBI:18036"/>
        <dbReference type="ChEBI" id="CHEBI:58462"/>
        <dbReference type="ChEBI" id="CHEBI:61032"/>
        <dbReference type="EC" id="4.1.2.50"/>
    </reaction>
</comment>
<evidence type="ECO:0000256" key="5">
    <source>
        <dbReference type="ARBA" id="ARBA00022833"/>
    </source>
</evidence>
<keyword evidence="6 8" id="KW-0456">Lyase</keyword>
<organism evidence="11 12">
    <name type="scientific">Solidesulfovibrio carbinolicus</name>
    <dbReference type="NCBI Taxonomy" id="296842"/>
    <lineage>
        <taxon>Bacteria</taxon>
        <taxon>Pseudomonadati</taxon>
        <taxon>Thermodesulfobacteriota</taxon>
        <taxon>Desulfovibrionia</taxon>
        <taxon>Desulfovibrionales</taxon>
        <taxon>Desulfovibrionaceae</taxon>
        <taxon>Solidesulfovibrio</taxon>
    </lineage>
</organism>
<name>A0A4P6HKR0_9BACT</name>
<feature type="active site" description="Charge relay system" evidence="9">
    <location>
        <position position="112"/>
    </location>
</feature>
<comment type="cofactor">
    <cofactor evidence="8 10">
        <name>Zn(2+)</name>
        <dbReference type="ChEBI" id="CHEBI:29105"/>
    </cofactor>
    <text evidence="8 10">Binds 1 zinc ion per subunit.</text>
</comment>